<comment type="caution">
    <text evidence="2">The sequence shown here is derived from an EMBL/GenBank/DDBJ whole genome shotgun (WGS) entry which is preliminary data.</text>
</comment>
<dbReference type="AlphaFoldDB" id="A0A3N2RJ77"/>
<protein>
    <submittedName>
        <fullName evidence="2">Uncharacterized protein</fullName>
    </submittedName>
</protein>
<gene>
    <name evidence="2" type="ORF">D9T17_08345</name>
</gene>
<name>A0A3N2RJ77_LYSEN</name>
<evidence type="ECO:0000313" key="3">
    <source>
        <dbReference type="Proteomes" id="UP000275910"/>
    </source>
</evidence>
<sequence length="92" mass="9736">MRNLFALAAAIAVAAALAFYLSPAIDGAPLWTRFDPISAINMTAFGLAWGAGVPEVLALVLGGLLYLLLPTLAFFAVRRLLRPRAEAGGPRR</sequence>
<feature type="transmembrane region" description="Helical" evidence="1">
    <location>
        <begin position="56"/>
        <end position="77"/>
    </location>
</feature>
<dbReference type="Proteomes" id="UP000275910">
    <property type="component" value="Unassembled WGS sequence"/>
</dbReference>
<proteinExistence type="predicted"/>
<keyword evidence="1" id="KW-1133">Transmembrane helix</keyword>
<reference evidence="2 3" key="1">
    <citation type="submission" date="2018-10" db="EMBL/GenBank/DDBJ databases">
        <title>The genome of Lysobacter enzymogenes OH11.</title>
        <authorList>
            <person name="Liu F."/>
            <person name="Zhao Y."/>
            <person name="Qian G."/>
            <person name="Chen Y."/>
            <person name="Xu H."/>
        </authorList>
    </citation>
    <scope>NUCLEOTIDE SEQUENCE [LARGE SCALE GENOMIC DNA]</scope>
    <source>
        <strain evidence="2 3">OH11</strain>
    </source>
</reference>
<evidence type="ECO:0000256" key="1">
    <source>
        <dbReference type="SAM" id="Phobius"/>
    </source>
</evidence>
<accession>A0A3N2RJ77</accession>
<dbReference type="EMBL" id="RCTY01000021">
    <property type="protein sequence ID" value="ROU07533.1"/>
    <property type="molecule type" value="Genomic_DNA"/>
</dbReference>
<keyword evidence="1" id="KW-0812">Transmembrane</keyword>
<evidence type="ECO:0000313" key="2">
    <source>
        <dbReference type="EMBL" id="ROU07533.1"/>
    </source>
</evidence>
<organism evidence="2 3">
    <name type="scientific">Lysobacter enzymogenes</name>
    <dbReference type="NCBI Taxonomy" id="69"/>
    <lineage>
        <taxon>Bacteria</taxon>
        <taxon>Pseudomonadati</taxon>
        <taxon>Pseudomonadota</taxon>
        <taxon>Gammaproteobacteria</taxon>
        <taxon>Lysobacterales</taxon>
        <taxon>Lysobacteraceae</taxon>
        <taxon>Lysobacter</taxon>
    </lineage>
</organism>
<keyword evidence="1" id="KW-0472">Membrane</keyword>